<comment type="similarity">
    <text evidence="2">Belongs to the bacterial solute-binding protein 5 family.</text>
</comment>
<dbReference type="Gene3D" id="3.10.105.10">
    <property type="entry name" value="Dipeptide-binding Protein, Domain 3"/>
    <property type="match status" value="1"/>
</dbReference>
<evidence type="ECO:0000313" key="6">
    <source>
        <dbReference type="Proteomes" id="UP000184066"/>
    </source>
</evidence>
<dbReference type="AlphaFoldDB" id="A0A1M7RWW7"/>
<evidence type="ECO:0000256" key="1">
    <source>
        <dbReference type="ARBA" id="ARBA00004418"/>
    </source>
</evidence>
<gene>
    <name evidence="5" type="ORF">SAMN05216200_101240</name>
</gene>
<dbReference type="InterPro" id="IPR006311">
    <property type="entry name" value="TAT_signal"/>
</dbReference>
<dbReference type="Gene3D" id="3.40.190.10">
    <property type="entry name" value="Periplasmic binding protein-like II"/>
    <property type="match status" value="1"/>
</dbReference>
<comment type="subcellular location">
    <subcellularLocation>
        <location evidence="1">Periplasm</location>
    </subcellularLocation>
</comment>
<dbReference type="PANTHER" id="PTHR30290">
    <property type="entry name" value="PERIPLASMIC BINDING COMPONENT OF ABC TRANSPORTER"/>
    <property type="match status" value="1"/>
</dbReference>
<reference evidence="5 6" key="1">
    <citation type="submission" date="2016-12" db="EMBL/GenBank/DDBJ databases">
        <authorList>
            <person name="Song W.-J."/>
            <person name="Kurnit D.M."/>
        </authorList>
    </citation>
    <scope>NUCLEOTIDE SEQUENCE [LARGE SCALE GENOMIC DNA]</scope>
    <source>
        <strain evidence="5 6">CGMCC 1.10808</strain>
    </source>
</reference>
<name>A0A1M7RWW7_9RHOB</name>
<dbReference type="CDD" id="cd08503">
    <property type="entry name" value="PBP2_NikA_DppA_OppA_like_17"/>
    <property type="match status" value="1"/>
</dbReference>
<dbReference type="PIRSF" id="PIRSF002741">
    <property type="entry name" value="MppA"/>
    <property type="match status" value="1"/>
</dbReference>
<dbReference type="GO" id="GO:0030288">
    <property type="term" value="C:outer membrane-bounded periplasmic space"/>
    <property type="evidence" value="ECO:0007669"/>
    <property type="project" value="UniProtKB-ARBA"/>
</dbReference>
<keyword evidence="3" id="KW-0732">Signal</keyword>
<dbReference type="STRING" id="1189325.SAMN04488119_102278"/>
<dbReference type="InterPro" id="IPR030678">
    <property type="entry name" value="Peptide/Ni-bd"/>
</dbReference>
<dbReference type="Pfam" id="PF00496">
    <property type="entry name" value="SBP_bac_5"/>
    <property type="match status" value="1"/>
</dbReference>
<dbReference type="PANTHER" id="PTHR30290:SF38">
    <property type="entry name" value="D,D-DIPEPTIDE-BINDING PERIPLASMIC PROTEIN DDPA-RELATED"/>
    <property type="match status" value="1"/>
</dbReference>
<dbReference type="EMBL" id="FRDL01000001">
    <property type="protein sequence ID" value="SHN50618.1"/>
    <property type="molecule type" value="Genomic_DNA"/>
</dbReference>
<dbReference type="RefSeq" id="WP_072745821.1">
    <property type="nucleotide sequence ID" value="NZ_FOHL01000002.1"/>
</dbReference>
<sequence>MSKPPPSPPDDRLARLAHEARAGLLDRRSFMALATIFGAAPGLARALAGLPAAAQQPPAPPGGVLRCQMPVRAAGDPRLFDTPEQANLARGTCETLVRYTADYAFEPWLAESWSVSRDARRTVLRLRKGVRWSNGDPFDARDVLFNLERWCDRATPGNSMAARMASLIDPAEGRLAAGAARAIDAHTVELRPLVPDATLVAGMADYPALLVHRDFDRAGGDLMAHPVGTGPFALAALEPGRRATLIRREGWWGGRVALDRIEYLDLGADPSDWAEAFARDEIDMTHETGASFVARFDEMGLNRSDVISGATAVARMRVDARLGALRPYADPRLRRAFQLAVDNAVVLELGHANRGWIAENHHVGPMHPDYFPLPRRAPDPAEARRLIAQTGLADFEHELISLDDDWRRDTGDAVAAQLLDAGIRVRRRLLRADAFWRDWTRHPFSITDWTMRPLGVQILALAYRSGEAWNETGFSDPEFDALLAEALGMPDAERRRLIMARLERILQDSGVIIQPYWRTLQRHFTARVRGAWMHPMLEHHHDLWGLVPAP</sequence>
<dbReference type="InterPro" id="IPR039424">
    <property type="entry name" value="SBP_5"/>
</dbReference>
<organism evidence="5 6">
    <name type="scientific">Oceanicella actignis</name>
    <dbReference type="NCBI Taxonomy" id="1189325"/>
    <lineage>
        <taxon>Bacteria</taxon>
        <taxon>Pseudomonadati</taxon>
        <taxon>Pseudomonadota</taxon>
        <taxon>Alphaproteobacteria</taxon>
        <taxon>Rhodobacterales</taxon>
        <taxon>Paracoccaceae</taxon>
        <taxon>Oceanicella</taxon>
    </lineage>
</organism>
<dbReference type="GO" id="GO:0015833">
    <property type="term" value="P:peptide transport"/>
    <property type="evidence" value="ECO:0007669"/>
    <property type="project" value="TreeGrafter"/>
</dbReference>
<dbReference type="Proteomes" id="UP000184066">
    <property type="component" value="Unassembled WGS sequence"/>
</dbReference>
<dbReference type="GO" id="GO:0043190">
    <property type="term" value="C:ATP-binding cassette (ABC) transporter complex"/>
    <property type="evidence" value="ECO:0007669"/>
    <property type="project" value="InterPro"/>
</dbReference>
<evidence type="ECO:0000256" key="2">
    <source>
        <dbReference type="ARBA" id="ARBA00005695"/>
    </source>
</evidence>
<evidence type="ECO:0000256" key="3">
    <source>
        <dbReference type="ARBA" id="ARBA00022729"/>
    </source>
</evidence>
<dbReference type="SUPFAM" id="SSF53850">
    <property type="entry name" value="Periplasmic binding protein-like II"/>
    <property type="match status" value="1"/>
</dbReference>
<feature type="domain" description="Solute-binding protein family 5" evidence="4">
    <location>
        <begin position="105"/>
        <end position="452"/>
    </location>
</feature>
<evidence type="ECO:0000259" key="4">
    <source>
        <dbReference type="Pfam" id="PF00496"/>
    </source>
</evidence>
<proteinExistence type="inferred from homology"/>
<dbReference type="InterPro" id="IPR000914">
    <property type="entry name" value="SBP_5_dom"/>
</dbReference>
<accession>A0A1M7RWW7</accession>
<evidence type="ECO:0000313" key="5">
    <source>
        <dbReference type="EMBL" id="SHN50618.1"/>
    </source>
</evidence>
<dbReference type="OrthoDB" id="9803988at2"/>
<protein>
    <submittedName>
        <fullName evidence="5">Peptide/nickel transport system substrate-binding protein</fullName>
    </submittedName>
</protein>
<keyword evidence="6" id="KW-1185">Reference proteome</keyword>
<dbReference type="PROSITE" id="PS51318">
    <property type="entry name" value="TAT"/>
    <property type="match status" value="1"/>
</dbReference>
<dbReference type="GO" id="GO:1904680">
    <property type="term" value="F:peptide transmembrane transporter activity"/>
    <property type="evidence" value="ECO:0007669"/>
    <property type="project" value="TreeGrafter"/>
</dbReference>